<accession>A0AAD9JUQ3</accession>
<dbReference type="Proteomes" id="UP001208570">
    <property type="component" value="Unassembled WGS sequence"/>
</dbReference>
<feature type="region of interest" description="Disordered" evidence="1">
    <location>
        <begin position="1"/>
        <end position="22"/>
    </location>
</feature>
<gene>
    <name evidence="2" type="ORF">LSH36_151g02033</name>
</gene>
<protein>
    <submittedName>
        <fullName evidence="2">Uncharacterized protein</fullName>
    </submittedName>
</protein>
<feature type="compositionally biased region" description="Polar residues" evidence="1">
    <location>
        <begin position="801"/>
        <end position="812"/>
    </location>
</feature>
<dbReference type="AlphaFoldDB" id="A0AAD9JUQ3"/>
<proteinExistence type="predicted"/>
<feature type="compositionally biased region" description="Low complexity" evidence="1">
    <location>
        <begin position="709"/>
        <end position="721"/>
    </location>
</feature>
<organism evidence="2 3">
    <name type="scientific">Paralvinella palmiformis</name>
    <dbReference type="NCBI Taxonomy" id="53620"/>
    <lineage>
        <taxon>Eukaryota</taxon>
        <taxon>Metazoa</taxon>
        <taxon>Spiralia</taxon>
        <taxon>Lophotrochozoa</taxon>
        <taxon>Annelida</taxon>
        <taxon>Polychaeta</taxon>
        <taxon>Sedentaria</taxon>
        <taxon>Canalipalpata</taxon>
        <taxon>Terebellida</taxon>
        <taxon>Terebelliformia</taxon>
        <taxon>Alvinellidae</taxon>
        <taxon>Paralvinella</taxon>
    </lineage>
</organism>
<feature type="compositionally biased region" description="Basic and acidic residues" evidence="1">
    <location>
        <begin position="814"/>
        <end position="827"/>
    </location>
</feature>
<evidence type="ECO:0000313" key="2">
    <source>
        <dbReference type="EMBL" id="KAK2159526.1"/>
    </source>
</evidence>
<feature type="region of interest" description="Disordered" evidence="1">
    <location>
        <begin position="531"/>
        <end position="551"/>
    </location>
</feature>
<comment type="caution">
    <text evidence="2">The sequence shown here is derived from an EMBL/GenBank/DDBJ whole genome shotgun (WGS) entry which is preliminary data.</text>
</comment>
<sequence length="876" mass="95934">MEALVAEPANTSLTDNMGRRGLHFRQPREINVPKVLGEEVGVERRPAAAPSSASVSSSSKVSKFQPKLYIPERLRAAEQTKDLQQMGGVSSGSSLCGDQYSASLQEPSYYSSRVIHGRDIQNAPPEQNSSVLATSRGLFQLRPRRNIRVKSFDELESNVESCREEKREEPKETSYMTGFLKEQAANRERLARRGRHSISDMLGGTSTLSTAPSYDLDGYNPEMRQPYLATEQEPTHSQSLNMYSNISDGITSDSYLQHPADHATQHAEPQDVIAGITYLTENLNNLDMTSGEQQQAPSDQCYLVGTQATDHNIEDTSDIFLEKSAISDVSSYPTIQSHDPSIGDTSLRLNGYQMNPIMSNDVFNTRVQPSAIGIQHEETIDEKKERILRNLRQQKMASMAAARPSDPNFETLEEKKARIFAKLREKHGIEIQTEMLGEPLLPGNRILPIFSGITPSLANDAPSGLLQNIHNQYSSQRPIPQNAISGITPSLANNAPSGLLQNIHNPYSSQHPVPQNAISGITPSLANNAPSGLLQNIHNPYSSQQPASQNTISQRCLTVDGRGDATSNDDGIDSYQVRHESHTGNENMSLRDETIPEKYRFCGVSGDVDQQPYNTADDVAFDNNYAQRTSPSEDMCSVDSGFHGGDMGREDSPGASVTPPAVQRRAAAKPQTTKKLESQRMATEHSEQRRESKQDSEPVRPSAVKAAGSLLLKKTAPATKPKPSKVGDTKSSSSRPPVGQSKSHQSRGQSIIKPQPPRPKSAPPNKSKSIANLMEVLPSPSRGRRASTSCRDDASDGASPFSRNSRLRSSTKAWEMRQAEKQAELRNRMASTSTKMAPRPQTPKKPIITGQISLSPERSAESGAAEKQKAHATIVF</sequence>
<dbReference type="EMBL" id="JAODUP010000151">
    <property type="protein sequence ID" value="KAK2159526.1"/>
    <property type="molecule type" value="Genomic_DNA"/>
</dbReference>
<keyword evidence="3" id="KW-1185">Reference proteome</keyword>
<evidence type="ECO:0000256" key="1">
    <source>
        <dbReference type="SAM" id="MobiDB-lite"/>
    </source>
</evidence>
<reference evidence="2" key="1">
    <citation type="journal article" date="2023" name="Mol. Biol. Evol.">
        <title>Third-Generation Sequencing Reveals the Adaptive Role of the Epigenome in Three Deep-Sea Polychaetes.</title>
        <authorList>
            <person name="Perez M."/>
            <person name="Aroh O."/>
            <person name="Sun Y."/>
            <person name="Lan Y."/>
            <person name="Juniper S.K."/>
            <person name="Young C.R."/>
            <person name="Angers B."/>
            <person name="Qian P.Y."/>
        </authorList>
    </citation>
    <scope>NUCLEOTIDE SEQUENCE</scope>
    <source>
        <strain evidence="2">P08H-3</strain>
    </source>
</reference>
<evidence type="ECO:0000313" key="3">
    <source>
        <dbReference type="Proteomes" id="UP001208570"/>
    </source>
</evidence>
<feature type="compositionally biased region" description="Basic and acidic residues" evidence="1">
    <location>
        <begin position="674"/>
        <end position="698"/>
    </location>
</feature>
<name>A0AAD9JUQ3_9ANNE</name>
<feature type="region of interest" description="Disordered" evidence="1">
    <location>
        <begin position="626"/>
        <end position="876"/>
    </location>
</feature>
<feature type="compositionally biased region" description="Polar residues" evidence="1">
    <location>
        <begin position="729"/>
        <end position="749"/>
    </location>
</feature>
<feature type="compositionally biased region" description="Basic and acidic residues" evidence="1">
    <location>
        <begin position="858"/>
        <end position="869"/>
    </location>
</feature>